<dbReference type="AlphaFoldDB" id="A0AAW1USW7"/>
<protein>
    <recommendedName>
        <fullName evidence="8">Protein misato</fullName>
    </recommendedName>
</protein>
<dbReference type="GO" id="GO:0007005">
    <property type="term" value="P:mitochondrion organization"/>
    <property type="evidence" value="ECO:0007669"/>
    <property type="project" value="InterPro"/>
</dbReference>
<dbReference type="GO" id="GO:0005739">
    <property type="term" value="C:mitochondrion"/>
    <property type="evidence" value="ECO:0007669"/>
    <property type="project" value="UniProtKB-SubCell"/>
</dbReference>
<reference evidence="6 7" key="1">
    <citation type="submission" date="2023-03" db="EMBL/GenBank/DDBJ databases">
        <title>Genome insight into feeding habits of ladybird beetles.</title>
        <authorList>
            <person name="Li H.-S."/>
            <person name="Huang Y.-H."/>
            <person name="Pang H."/>
        </authorList>
    </citation>
    <scope>NUCLEOTIDE SEQUENCE [LARGE SCALE GENOMIC DNA]</scope>
    <source>
        <strain evidence="6">SYSU_2023b</strain>
        <tissue evidence="6">Whole body</tissue>
    </source>
</reference>
<dbReference type="CDD" id="cd06060">
    <property type="entry name" value="misato"/>
    <property type="match status" value="1"/>
</dbReference>
<dbReference type="Gene3D" id="3.40.50.1440">
    <property type="entry name" value="Tubulin/FtsZ, GTPase domain"/>
    <property type="match status" value="1"/>
</dbReference>
<comment type="caution">
    <text evidence="6">The sequence shown here is derived from an EMBL/GenBank/DDBJ whole genome shotgun (WGS) entry which is preliminary data.</text>
</comment>
<dbReference type="InterPro" id="IPR019605">
    <property type="entry name" value="Misato_II_tubulin-like"/>
</dbReference>
<sequence>MNYNRSGEILTLQFGHYSNYVGTHWWNIQEKTFQYSGSEGPQEIDHDVLYREGVNQKGQITFTPRLLAVDLKGSLRALSESSEVYEEIPDCSKVEVRWDPDKVEIKKSERVNKNKFQQDLDDQSGLCGKSHYNLETDVKVWSDFLYARFHPRTINIIKEYQHQNDSPFNTFPLGQELWKTEQFEEEFADKIRSYMEESDYFQGFQIILDAVDGFAGLSTSCIEYLQDEYRRSVLAFPTIPSFYSDYNFKTETERHQSLIKDSNRVLNIAFCFNALQENSSLFVPLCTGEKGWRQPGKMRNFSHCKYVPELYYHSAAILASALDTASLRYRLKSGVYTLQDLCSDLSSNRRTAAAGSLCLPFSLNSDDELISCLDNWIGPLTQTITPNCTLGTEHMVQLYSLRGISEERLKKPLSKAGRQKSLPAYKCETIKDMLSFYLECTTTTSINNVTVIEKGLPVGLPYPKLFDELVQQNGNIGSIPRYSTEEVNTIPVLAGLHNGAGVGDMLESLHVEMKKLKFGKFHQFKVAGLEVDDFVECLDSLFEFRERYEDNYYL</sequence>
<keyword evidence="3" id="KW-0496">Mitochondrion</keyword>
<dbReference type="Pfam" id="PF10644">
    <property type="entry name" value="Misat_Tub_SegII"/>
    <property type="match status" value="1"/>
</dbReference>
<dbReference type="InterPro" id="IPR049942">
    <property type="entry name" value="DML1/Misato"/>
</dbReference>
<evidence type="ECO:0008006" key="8">
    <source>
        <dbReference type="Google" id="ProtNLM"/>
    </source>
</evidence>
<accession>A0AAW1USW7</accession>
<organism evidence="6 7">
    <name type="scientific">Henosepilachna vigintioctopunctata</name>
    <dbReference type="NCBI Taxonomy" id="420089"/>
    <lineage>
        <taxon>Eukaryota</taxon>
        <taxon>Metazoa</taxon>
        <taxon>Ecdysozoa</taxon>
        <taxon>Arthropoda</taxon>
        <taxon>Hexapoda</taxon>
        <taxon>Insecta</taxon>
        <taxon>Pterygota</taxon>
        <taxon>Neoptera</taxon>
        <taxon>Endopterygota</taxon>
        <taxon>Coleoptera</taxon>
        <taxon>Polyphaga</taxon>
        <taxon>Cucujiformia</taxon>
        <taxon>Coccinelloidea</taxon>
        <taxon>Coccinellidae</taxon>
        <taxon>Epilachninae</taxon>
        <taxon>Epilachnini</taxon>
        <taxon>Henosepilachna</taxon>
    </lineage>
</organism>
<dbReference type="InterPro" id="IPR036525">
    <property type="entry name" value="Tubulin/FtsZ_GTPase_sf"/>
</dbReference>
<evidence type="ECO:0000256" key="1">
    <source>
        <dbReference type="ARBA" id="ARBA00004173"/>
    </source>
</evidence>
<dbReference type="EMBL" id="JARQZJ010000092">
    <property type="protein sequence ID" value="KAK9883944.1"/>
    <property type="molecule type" value="Genomic_DNA"/>
</dbReference>
<gene>
    <name evidence="6" type="ORF">WA026_004884</name>
</gene>
<comment type="subcellular location">
    <subcellularLocation>
        <location evidence="1">Mitochondrion</location>
    </subcellularLocation>
</comment>
<name>A0AAW1USW7_9CUCU</name>
<dbReference type="InterPro" id="IPR029209">
    <property type="entry name" value="DML1/Misato_tubulin"/>
</dbReference>
<evidence type="ECO:0000313" key="7">
    <source>
        <dbReference type="Proteomes" id="UP001431783"/>
    </source>
</evidence>
<dbReference type="PANTHER" id="PTHR13391:SF0">
    <property type="entry name" value="PROTEIN MISATO HOMOLOG 1"/>
    <property type="match status" value="1"/>
</dbReference>
<feature type="domain" description="Misato Segment II tubulin-like" evidence="4">
    <location>
        <begin position="8"/>
        <end position="121"/>
    </location>
</feature>
<evidence type="ECO:0000259" key="4">
    <source>
        <dbReference type="Pfam" id="PF10644"/>
    </source>
</evidence>
<dbReference type="Proteomes" id="UP001431783">
    <property type="component" value="Unassembled WGS sequence"/>
</dbReference>
<evidence type="ECO:0000256" key="3">
    <source>
        <dbReference type="ARBA" id="ARBA00023128"/>
    </source>
</evidence>
<proteinExistence type="inferred from homology"/>
<dbReference type="PANTHER" id="PTHR13391">
    <property type="entry name" value="MITOCHONDRIAL DISTRIBUTION REGULATOR MISATO"/>
    <property type="match status" value="1"/>
</dbReference>
<evidence type="ECO:0000256" key="2">
    <source>
        <dbReference type="ARBA" id="ARBA00008507"/>
    </source>
</evidence>
<dbReference type="SUPFAM" id="SSF52490">
    <property type="entry name" value="Tubulin nucleotide-binding domain-like"/>
    <property type="match status" value="1"/>
</dbReference>
<comment type="similarity">
    <text evidence="2">Belongs to the misato family.</text>
</comment>
<evidence type="ECO:0000313" key="6">
    <source>
        <dbReference type="EMBL" id="KAK9883944.1"/>
    </source>
</evidence>
<evidence type="ECO:0000259" key="5">
    <source>
        <dbReference type="Pfam" id="PF14881"/>
    </source>
</evidence>
<keyword evidence="7" id="KW-1185">Reference proteome</keyword>
<feature type="domain" description="DML1/Misato tubulin" evidence="5">
    <location>
        <begin position="137"/>
        <end position="331"/>
    </location>
</feature>
<dbReference type="Pfam" id="PF14881">
    <property type="entry name" value="Tubulin_3"/>
    <property type="match status" value="1"/>
</dbReference>